<evidence type="ECO:0000313" key="1">
    <source>
        <dbReference type="EMBL" id="MDP8172226.1"/>
    </source>
</evidence>
<organism evidence="1 2">
    <name type="scientific">Phocoenobacter skyensis</name>
    <dbReference type="NCBI Taxonomy" id="97481"/>
    <lineage>
        <taxon>Bacteria</taxon>
        <taxon>Pseudomonadati</taxon>
        <taxon>Pseudomonadota</taxon>
        <taxon>Gammaproteobacteria</taxon>
        <taxon>Pasteurellales</taxon>
        <taxon>Pasteurellaceae</taxon>
        <taxon>Phocoenobacter</taxon>
    </lineage>
</organism>
<sequence>MSKVNQKINHWLPLKKFHILPIIGLSPDEIKYSAKNVHKDREKISHTTLLNACVKALGFSGGFAEYQRSHYQKLRQFMKENQLIKHSDLVTISDNHLIDPLTSLQKISERLFYSNKALPEKIFTGYDFPYKTYSDIFNLHFDKGICEIKTDLEIDSKQKDDWFLFNDDNILIDTINKIKDAPNSKIVFDYSEQFNRYHIDTSFLKGHSYGINKSNPIHTEKLIDYVLGYLTSILYAYNLIDDQFVYPQLDKNYIYTRGGFSSIDKYTRALNFFTLNSLALDKGWIEIIPYNDNLIFLKGKNGEYNFVFKNQRDKKFEHCSYYQPFLKISDVPKFEDEYHFKRWYYFEYQGFREKLIHQADVGHCPRYEDEIKEYCIREKVYKPLISCKSKRCINGFELIELPSGKKLMVSQLVSVEDFQKFYQANTEYFQNREKYSKQSNTEIEKLFHFFKGPISCNLPDVMKYTKWFNEKNDIEVRLLNTDEYKLISPFENEKNKQETTIVTKNNLDFINSDSFYEFLCKNMVISSRSNQECSGTISQRQPNELAPIVAYPSGIYMKYGFRLCYEYEGDE</sequence>
<dbReference type="EMBL" id="JASAYQ010000002">
    <property type="protein sequence ID" value="MDP8172226.1"/>
    <property type="molecule type" value="Genomic_DNA"/>
</dbReference>
<dbReference type="AlphaFoldDB" id="A0AAJ6N8M3"/>
<dbReference type="Proteomes" id="UP001236239">
    <property type="component" value="Unassembled WGS sequence"/>
</dbReference>
<dbReference type="RefSeq" id="WP_306373805.1">
    <property type="nucleotide sequence ID" value="NZ_JASAYK010000002.1"/>
</dbReference>
<proteinExistence type="predicted"/>
<accession>A0AAJ6N8M3</accession>
<protein>
    <submittedName>
        <fullName evidence="1">Uncharacterized protein</fullName>
    </submittedName>
</protein>
<name>A0AAJ6N8M3_9PAST</name>
<comment type="caution">
    <text evidence="1">The sequence shown here is derived from an EMBL/GenBank/DDBJ whole genome shotgun (WGS) entry which is preliminary data.</text>
</comment>
<evidence type="ECO:0000313" key="2">
    <source>
        <dbReference type="Proteomes" id="UP001236239"/>
    </source>
</evidence>
<gene>
    <name evidence="1" type="ORF">QJU93_02500</name>
</gene>
<reference evidence="1" key="1">
    <citation type="journal article" date="2023" name="Front. Microbiol.">
        <title>Phylogeography and host specificity of Pasteurellaceae pathogenic to sea-farmed fish in the north-east Atlantic.</title>
        <authorList>
            <person name="Gulla S."/>
            <person name="Colquhoun D.J."/>
            <person name="Olsen A.B."/>
            <person name="Spilsberg B."/>
            <person name="Lagesen K."/>
            <person name="Aakesson C.P."/>
            <person name="Strom S."/>
            <person name="Manji F."/>
            <person name="Birkbeck T.H."/>
            <person name="Nilsen H.K."/>
        </authorList>
    </citation>
    <scope>NUCLEOTIDE SEQUENCE</scope>
    <source>
        <strain evidence="1">TW16_20</strain>
    </source>
</reference>